<dbReference type="EMBL" id="CP140152">
    <property type="protein sequence ID" value="WQH02657.1"/>
    <property type="molecule type" value="Genomic_DNA"/>
</dbReference>
<dbReference type="EC" id="2.7.13.3" evidence="2"/>
<dbReference type="PRINTS" id="PR00344">
    <property type="entry name" value="BCTRLSENSOR"/>
</dbReference>
<dbReference type="CDD" id="cd00082">
    <property type="entry name" value="HisKA"/>
    <property type="match status" value="1"/>
</dbReference>
<evidence type="ECO:0000313" key="8">
    <source>
        <dbReference type="Proteomes" id="UP001326110"/>
    </source>
</evidence>
<dbReference type="InterPro" id="IPR036890">
    <property type="entry name" value="HATPase_C_sf"/>
</dbReference>
<dbReference type="Gene3D" id="1.10.287.130">
    <property type="match status" value="1"/>
</dbReference>
<evidence type="ECO:0000256" key="2">
    <source>
        <dbReference type="ARBA" id="ARBA00012438"/>
    </source>
</evidence>
<evidence type="ECO:0000256" key="1">
    <source>
        <dbReference type="ARBA" id="ARBA00000085"/>
    </source>
</evidence>
<comment type="catalytic activity">
    <reaction evidence="1">
        <text>ATP + protein L-histidine = ADP + protein N-phospho-L-histidine.</text>
        <dbReference type="EC" id="2.7.13.3"/>
    </reaction>
</comment>
<evidence type="ECO:0000256" key="3">
    <source>
        <dbReference type="ARBA" id="ARBA00022553"/>
    </source>
</evidence>
<keyword evidence="7" id="KW-0418">Kinase</keyword>
<gene>
    <name evidence="7" type="ORF">SR858_16405</name>
</gene>
<dbReference type="Gene3D" id="3.30.450.20">
    <property type="entry name" value="PAS domain"/>
    <property type="match status" value="1"/>
</dbReference>
<dbReference type="SMART" id="SM00387">
    <property type="entry name" value="HATPase_c"/>
    <property type="match status" value="1"/>
</dbReference>
<dbReference type="Pfam" id="PF02518">
    <property type="entry name" value="HATPase_c"/>
    <property type="match status" value="1"/>
</dbReference>
<dbReference type="InterPro" id="IPR013656">
    <property type="entry name" value="PAS_4"/>
</dbReference>
<dbReference type="RefSeq" id="WP_019920083.1">
    <property type="nucleotide sequence ID" value="NZ_CP140152.1"/>
</dbReference>
<feature type="domain" description="PAS" evidence="6">
    <location>
        <begin position="13"/>
        <end position="56"/>
    </location>
</feature>
<evidence type="ECO:0000259" key="6">
    <source>
        <dbReference type="PROSITE" id="PS50112"/>
    </source>
</evidence>
<dbReference type="GeneID" id="43166501"/>
<dbReference type="SUPFAM" id="SSF55874">
    <property type="entry name" value="ATPase domain of HSP90 chaperone/DNA topoisomerase II/histidine kinase"/>
    <property type="match status" value="1"/>
</dbReference>
<reference evidence="7 8" key="1">
    <citation type="submission" date="2023-11" db="EMBL/GenBank/DDBJ databases">
        <title>MicrobeMod: A computational toolkit for identifying prokaryotic methylation and restriction-modification with nanopore sequencing.</title>
        <authorList>
            <person name="Crits-Christoph A."/>
            <person name="Kang S.C."/>
            <person name="Lee H."/>
            <person name="Ostrov N."/>
        </authorList>
    </citation>
    <scope>NUCLEOTIDE SEQUENCE [LARGE SCALE GENOMIC DNA]</scope>
    <source>
        <strain evidence="7 8">ATCC 25935</strain>
    </source>
</reference>
<dbReference type="InterPro" id="IPR003661">
    <property type="entry name" value="HisK_dim/P_dom"/>
</dbReference>
<keyword evidence="7" id="KW-0808">Transferase</keyword>
<dbReference type="SUPFAM" id="SSF47384">
    <property type="entry name" value="Homodimeric domain of signal transducing histidine kinase"/>
    <property type="match status" value="1"/>
</dbReference>
<sequence length="390" mass="42281">MTAAAAAAPDRWDDTPCGLLVVGVDGVIVRANLTVCRWLGYEQAELVGIKRFSELMPMGARVFLHTHWTPLLQIQGSVSEVQLDLFDKDRRRLPMMLSAIRRQHDGVIHDEIALLVATDRKLYERELRAQRERAEAATAELAMAQAQLSAANAALSLQHRHKDEFLTTLAHELRNPLAAMHNVIEILRLRAHAANGSDRPTEILGRQIAQITRLVDDLLNVSQIGQGKVSLAMAATDIVPTLRHAADEALPAMLAAGQHLTVELPAQPLQAMVDPARLTQILANLLNNARKYSPAGAAIALRAGTREDRLWIEVSDTGIGIAPEQLALVFDKFLQLAPGLDRAQGGLGIGLSLVKGLVELHGGDVSAHSDGAGAGSRFTVWLPLLDNRTS</sequence>
<dbReference type="SMART" id="SM00091">
    <property type="entry name" value="PAS"/>
    <property type="match status" value="1"/>
</dbReference>
<feature type="coiled-coil region" evidence="4">
    <location>
        <begin position="120"/>
        <end position="154"/>
    </location>
</feature>
<evidence type="ECO:0000256" key="4">
    <source>
        <dbReference type="SAM" id="Coils"/>
    </source>
</evidence>
<dbReference type="Gene3D" id="3.30.565.10">
    <property type="entry name" value="Histidine kinase-like ATPase, C-terminal domain"/>
    <property type="match status" value="1"/>
</dbReference>
<dbReference type="Pfam" id="PF08448">
    <property type="entry name" value="PAS_4"/>
    <property type="match status" value="1"/>
</dbReference>
<accession>A0ABZ0XTQ9</accession>
<dbReference type="Proteomes" id="UP001326110">
    <property type="component" value="Chromosome"/>
</dbReference>
<dbReference type="InterPro" id="IPR036097">
    <property type="entry name" value="HisK_dim/P_sf"/>
</dbReference>
<dbReference type="InterPro" id="IPR005467">
    <property type="entry name" value="His_kinase_dom"/>
</dbReference>
<dbReference type="InterPro" id="IPR004358">
    <property type="entry name" value="Sig_transdc_His_kin-like_C"/>
</dbReference>
<dbReference type="SUPFAM" id="SSF55785">
    <property type="entry name" value="PYP-like sensor domain (PAS domain)"/>
    <property type="match status" value="1"/>
</dbReference>
<dbReference type="InterPro" id="IPR003594">
    <property type="entry name" value="HATPase_dom"/>
</dbReference>
<keyword evidence="8" id="KW-1185">Reference proteome</keyword>
<name>A0ABZ0XTQ9_9BURK</name>
<keyword evidence="4" id="KW-0175">Coiled coil</keyword>
<dbReference type="Pfam" id="PF00512">
    <property type="entry name" value="HisKA"/>
    <property type="match status" value="1"/>
</dbReference>
<evidence type="ECO:0000313" key="7">
    <source>
        <dbReference type="EMBL" id="WQH02657.1"/>
    </source>
</evidence>
<keyword evidence="3" id="KW-0597">Phosphoprotein</keyword>
<dbReference type="GO" id="GO:0016301">
    <property type="term" value="F:kinase activity"/>
    <property type="evidence" value="ECO:0007669"/>
    <property type="project" value="UniProtKB-KW"/>
</dbReference>
<dbReference type="InterPro" id="IPR000014">
    <property type="entry name" value="PAS"/>
</dbReference>
<dbReference type="PROSITE" id="PS50112">
    <property type="entry name" value="PAS"/>
    <property type="match status" value="1"/>
</dbReference>
<dbReference type="PANTHER" id="PTHR43547:SF2">
    <property type="entry name" value="HYBRID SIGNAL TRANSDUCTION HISTIDINE KINASE C"/>
    <property type="match status" value="1"/>
</dbReference>
<proteinExistence type="predicted"/>
<dbReference type="InterPro" id="IPR035965">
    <property type="entry name" value="PAS-like_dom_sf"/>
</dbReference>
<evidence type="ECO:0000259" key="5">
    <source>
        <dbReference type="PROSITE" id="PS50109"/>
    </source>
</evidence>
<dbReference type="SMART" id="SM00388">
    <property type="entry name" value="HisKA"/>
    <property type="match status" value="1"/>
</dbReference>
<dbReference type="PROSITE" id="PS50109">
    <property type="entry name" value="HIS_KIN"/>
    <property type="match status" value="1"/>
</dbReference>
<protein>
    <recommendedName>
        <fullName evidence="2">histidine kinase</fullName>
        <ecNumber evidence="2">2.7.13.3</ecNumber>
    </recommendedName>
</protein>
<organism evidence="7 8">
    <name type="scientific">Duganella zoogloeoides</name>
    <dbReference type="NCBI Taxonomy" id="75659"/>
    <lineage>
        <taxon>Bacteria</taxon>
        <taxon>Pseudomonadati</taxon>
        <taxon>Pseudomonadota</taxon>
        <taxon>Betaproteobacteria</taxon>
        <taxon>Burkholderiales</taxon>
        <taxon>Oxalobacteraceae</taxon>
        <taxon>Telluria group</taxon>
        <taxon>Duganella</taxon>
    </lineage>
</organism>
<feature type="domain" description="Histidine kinase" evidence="5">
    <location>
        <begin position="168"/>
        <end position="386"/>
    </location>
</feature>
<dbReference type="PANTHER" id="PTHR43547">
    <property type="entry name" value="TWO-COMPONENT HISTIDINE KINASE"/>
    <property type="match status" value="1"/>
</dbReference>
<dbReference type="CDD" id="cd00130">
    <property type="entry name" value="PAS"/>
    <property type="match status" value="1"/>
</dbReference>